<dbReference type="CDD" id="cd03426">
    <property type="entry name" value="NUDIX_CoAse_Nudt7"/>
    <property type="match status" value="1"/>
</dbReference>
<dbReference type="SUPFAM" id="SSF55811">
    <property type="entry name" value="Nudix"/>
    <property type="match status" value="1"/>
</dbReference>
<dbReference type="PROSITE" id="PS00893">
    <property type="entry name" value="NUDIX_BOX"/>
    <property type="match status" value="1"/>
</dbReference>
<gene>
    <name evidence="9" type="ORF">UFOPK2921_00509</name>
</gene>
<dbReference type="InterPro" id="IPR015797">
    <property type="entry name" value="NUDIX_hydrolase-like_dom_sf"/>
</dbReference>
<keyword evidence="4" id="KW-0378">Hydrolase</keyword>
<evidence type="ECO:0000256" key="6">
    <source>
        <dbReference type="ARBA" id="ARBA00023211"/>
    </source>
</evidence>
<evidence type="ECO:0000256" key="4">
    <source>
        <dbReference type="ARBA" id="ARBA00022801"/>
    </source>
</evidence>
<reference evidence="9" key="1">
    <citation type="submission" date="2020-05" db="EMBL/GenBank/DDBJ databases">
        <authorList>
            <person name="Chiriac C."/>
            <person name="Salcher M."/>
            <person name="Ghai R."/>
            <person name="Kavagutti S V."/>
        </authorList>
    </citation>
    <scope>NUCLEOTIDE SEQUENCE</scope>
</reference>
<evidence type="ECO:0000256" key="5">
    <source>
        <dbReference type="ARBA" id="ARBA00022842"/>
    </source>
</evidence>
<dbReference type="Gene3D" id="3.90.79.10">
    <property type="entry name" value="Nucleoside Triphosphate Pyrophosphohydrolase"/>
    <property type="match status" value="1"/>
</dbReference>
<evidence type="ECO:0000256" key="3">
    <source>
        <dbReference type="ARBA" id="ARBA00022723"/>
    </source>
</evidence>
<sequence length="237" mass="26207">MTTGSMRRAGGAQRIPTPHSRQDAGKPLWADHSVEFSLGSLISTVMDRAEPLGAISSPRPDERISSVLALLTPGPNGAEVLLTRRSSSLNNHSGEMSFPGGRVEEGESIIEAALRETHEEVGIDSSLITVHGRLSPLSTFVSRSYIVPIVASVEYKAELTLCDSEVERAVWVPLAELVRSDTFSWEWWSFSTADLSSKRPMFFFHLDDETVWGATARILHELLCVLHRVEVLELPNW</sequence>
<evidence type="ECO:0000313" key="9">
    <source>
        <dbReference type="EMBL" id="CAB4775487.1"/>
    </source>
</evidence>
<proteinExistence type="predicted"/>
<keyword evidence="6" id="KW-0464">Manganese</keyword>
<protein>
    <submittedName>
        <fullName evidence="9">Unannotated protein</fullName>
    </submittedName>
</protein>
<name>A0A6J6VY97_9ZZZZ</name>
<dbReference type="PANTHER" id="PTHR12992">
    <property type="entry name" value="NUDIX HYDROLASE"/>
    <property type="match status" value="1"/>
</dbReference>
<feature type="region of interest" description="Disordered" evidence="7">
    <location>
        <begin position="1"/>
        <end position="26"/>
    </location>
</feature>
<keyword evidence="3" id="KW-0479">Metal-binding</keyword>
<evidence type="ECO:0000256" key="1">
    <source>
        <dbReference type="ARBA" id="ARBA00001936"/>
    </source>
</evidence>
<dbReference type="InterPro" id="IPR000086">
    <property type="entry name" value="NUDIX_hydrolase_dom"/>
</dbReference>
<dbReference type="InterPro" id="IPR045121">
    <property type="entry name" value="CoAse"/>
</dbReference>
<dbReference type="InterPro" id="IPR020476">
    <property type="entry name" value="Nudix_hydrolase"/>
</dbReference>
<accession>A0A6J6VY97</accession>
<feature type="domain" description="Nudix hydrolase" evidence="8">
    <location>
        <begin position="61"/>
        <end position="195"/>
    </location>
</feature>
<comment type="cofactor">
    <cofactor evidence="2">
        <name>Mg(2+)</name>
        <dbReference type="ChEBI" id="CHEBI:18420"/>
    </cofactor>
</comment>
<dbReference type="AlphaFoldDB" id="A0A6J6VY97"/>
<dbReference type="GO" id="GO:0046872">
    <property type="term" value="F:metal ion binding"/>
    <property type="evidence" value="ECO:0007669"/>
    <property type="project" value="UniProtKB-KW"/>
</dbReference>
<dbReference type="Pfam" id="PF00293">
    <property type="entry name" value="NUDIX"/>
    <property type="match status" value="1"/>
</dbReference>
<keyword evidence="5" id="KW-0460">Magnesium</keyword>
<dbReference type="EMBL" id="CAEZZV010000047">
    <property type="protein sequence ID" value="CAB4775487.1"/>
    <property type="molecule type" value="Genomic_DNA"/>
</dbReference>
<dbReference type="GO" id="GO:0010945">
    <property type="term" value="F:coenzyme A diphosphatase activity"/>
    <property type="evidence" value="ECO:0007669"/>
    <property type="project" value="InterPro"/>
</dbReference>
<dbReference type="PROSITE" id="PS51462">
    <property type="entry name" value="NUDIX"/>
    <property type="match status" value="1"/>
</dbReference>
<organism evidence="9">
    <name type="scientific">freshwater metagenome</name>
    <dbReference type="NCBI Taxonomy" id="449393"/>
    <lineage>
        <taxon>unclassified sequences</taxon>
        <taxon>metagenomes</taxon>
        <taxon>ecological metagenomes</taxon>
    </lineage>
</organism>
<evidence type="ECO:0000259" key="8">
    <source>
        <dbReference type="PROSITE" id="PS51462"/>
    </source>
</evidence>
<comment type="cofactor">
    <cofactor evidence="1">
        <name>Mn(2+)</name>
        <dbReference type="ChEBI" id="CHEBI:29035"/>
    </cofactor>
</comment>
<evidence type="ECO:0000256" key="7">
    <source>
        <dbReference type="SAM" id="MobiDB-lite"/>
    </source>
</evidence>
<dbReference type="PRINTS" id="PR00502">
    <property type="entry name" value="NUDIXFAMILY"/>
</dbReference>
<dbReference type="PANTHER" id="PTHR12992:SF11">
    <property type="entry name" value="MITOCHONDRIAL COENZYME A DIPHOSPHATASE NUDT8"/>
    <property type="match status" value="1"/>
</dbReference>
<dbReference type="InterPro" id="IPR020084">
    <property type="entry name" value="NUDIX_hydrolase_CS"/>
</dbReference>
<evidence type="ECO:0000256" key="2">
    <source>
        <dbReference type="ARBA" id="ARBA00001946"/>
    </source>
</evidence>